<dbReference type="GeneID" id="39574925"/>
<dbReference type="RefSeq" id="XP_028468418.1">
    <property type="nucleotide sequence ID" value="XM_028606447.1"/>
</dbReference>
<sequence length="209" mass="24472">MATYHKCRPFPNHVIVRYRAQPGVIHQSFYLHEEWGFPRPPRARDRTDGSIRQALFHCLDDRQSYIKVCIHLWMMEGLTRSRFVGRGVRDTRLEENLARALDSVSGQCINFSCSRCQTDCEIRMMDSHIFPLTIRIWKNFGRGESPGDPVWMAQHPSYLKRRSFTGATELYHYQAHRPGSIQKEWSQHMPLLERPGRSTASKTRPSVEK</sequence>
<proteinExistence type="predicted"/>
<evidence type="ECO:0000313" key="1">
    <source>
        <dbReference type="EMBL" id="ROT40612.1"/>
    </source>
</evidence>
<gene>
    <name evidence="1" type="ORF">SODALDRAFT_100711</name>
</gene>
<keyword evidence="2" id="KW-1185">Reference proteome</keyword>
<name>A0A3N2Q1J7_SODAK</name>
<dbReference type="AlphaFoldDB" id="A0A3N2Q1J7"/>
<evidence type="ECO:0000313" key="2">
    <source>
        <dbReference type="Proteomes" id="UP000272025"/>
    </source>
</evidence>
<protein>
    <submittedName>
        <fullName evidence="1">Uncharacterized protein</fullName>
    </submittedName>
</protein>
<reference evidence="1 2" key="1">
    <citation type="journal article" date="2018" name="Mol. Ecol.">
        <title>The obligate alkalophilic soda-lake fungus Sodiomyces alkalinus has shifted to a protein diet.</title>
        <authorList>
            <person name="Grum-Grzhimaylo A.A."/>
            <person name="Falkoski D.L."/>
            <person name="van den Heuvel J."/>
            <person name="Valero-Jimenez C.A."/>
            <person name="Min B."/>
            <person name="Choi I.G."/>
            <person name="Lipzen A."/>
            <person name="Daum C.G."/>
            <person name="Aanen D.K."/>
            <person name="Tsang A."/>
            <person name="Henrissat B."/>
            <person name="Bilanenko E.N."/>
            <person name="de Vries R.P."/>
            <person name="van Kan J.A.L."/>
            <person name="Grigoriev I.V."/>
            <person name="Debets A.J.M."/>
        </authorList>
    </citation>
    <scope>NUCLEOTIDE SEQUENCE [LARGE SCALE GENOMIC DNA]</scope>
    <source>
        <strain evidence="1 2">F11</strain>
    </source>
</reference>
<dbReference type="Proteomes" id="UP000272025">
    <property type="component" value="Unassembled WGS sequence"/>
</dbReference>
<accession>A0A3N2Q1J7</accession>
<dbReference type="EMBL" id="ML119052">
    <property type="protein sequence ID" value="ROT40612.1"/>
    <property type="molecule type" value="Genomic_DNA"/>
</dbReference>
<organism evidence="1 2">
    <name type="scientific">Sodiomyces alkalinus (strain CBS 110278 / VKM F-3762 / F11)</name>
    <name type="common">Alkaliphilic filamentous fungus</name>
    <dbReference type="NCBI Taxonomy" id="1314773"/>
    <lineage>
        <taxon>Eukaryota</taxon>
        <taxon>Fungi</taxon>
        <taxon>Dikarya</taxon>
        <taxon>Ascomycota</taxon>
        <taxon>Pezizomycotina</taxon>
        <taxon>Sordariomycetes</taxon>
        <taxon>Hypocreomycetidae</taxon>
        <taxon>Glomerellales</taxon>
        <taxon>Plectosphaerellaceae</taxon>
        <taxon>Sodiomyces</taxon>
    </lineage>
</organism>